<dbReference type="PANTHER" id="PTHR10165">
    <property type="entry name" value="LIPID PHOSPHATE PHOSPHATASE"/>
    <property type="match status" value="1"/>
</dbReference>
<sequence length="307" mass="34803">MAARFTVDDDPTEIVQFSFLDQEGKLTKSSLRSACLPPYPAKYYANGVISLICLVVFLLWNYGIIPGTKMGFYCNDPLFSHKYRGDTVTSLALWLGLTLIVPALYYVIEITRQNNCKRLFTMESFTEFYVYLKNYTIGLILSEGLTEIAKTIVGEHRPHFFDTCRPDTNINCTVGEYIIDFTCTRTDLPYLDLVDASRSFPSGHSSGAWCGALFCAYIIHSRLPIHKTGTALKLFMFALSMTFGLACSLTRITDRRHHWWDVLTGSIVGMLGAAFVIALTRRQVRLLRKKLSDEESDRKNKTEYIGV</sequence>
<dbReference type="Pfam" id="PF01569">
    <property type="entry name" value="PAP2"/>
    <property type="match status" value="1"/>
</dbReference>
<evidence type="ECO:0000256" key="5">
    <source>
        <dbReference type="ARBA" id="ARBA00023136"/>
    </source>
</evidence>
<feature type="transmembrane region" description="Helical" evidence="6">
    <location>
        <begin position="91"/>
        <end position="108"/>
    </location>
</feature>
<evidence type="ECO:0000313" key="9">
    <source>
        <dbReference type="Proteomes" id="UP001152799"/>
    </source>
</evidence>
<keyword evidence="9" id="KW-1185">Reference proteome</keyword>
<dbReference type="GO" id="GO:0006644">
    <property type="term" value="P:phospholipid metabolic process"/>
    <property type="evidence" value="ECO:0007669"/>
    <property type="project" value="InterPro"/>
</dbReference>
<proteinExistence type="inferred from homology"/>
<feature type="transmembrane region" description="Helical" evidence="6">
    <location>
        <begin position="258"/>
        <end position="280"/>
    </location>
</feature>
<keyword evidence="3 6" id="KW-0812">Transmembrane</keyword>
<evidence type="ECO:0000256" key="1">
    <source>
        <dbReference type="ARBA" id="ARBA00004141"/>
    </source>
</evidence>
<protein>
    <recommendedName>
        <fullName evidence="7">Phosphatidic acid phosphatase type 2/haloperoxidase domain-containing protein</fullName>
    </recommendedName>
</protein>
<dbReference type="Proteomes" id="UP001152799">
    <property type="component" value="Chromosome 3"/>
</dbReference>
<evidence type="ECO:0000256" key="4">
    <source>
        <dbReference type="ARBA" id="ARBA00022989"/>
    </source>
</evidence>
<dbReference type="GO" id="GO:0008195">
    <property type="term" value="F:phosphatidate phosphatase activity"/>
    <property type="evidence" value="ECO:0007669"/>
    <property type="project" value="TreeGrafter"/>
</dbReference>
<dbReference type="GO" id="GO:0046839">
    <property type="term" value="P:phospholipid dephosphorylation"/>
    <property type="evidence" value="ECO:0007669"/>
    <property type="project" value="TreeGrafter"/>
</dbReference>
<dbReference type="Gene3D" id="1.20.144.10">
    <property type="entry name" value="Phosphatidic acid phosphatase type 2/haloperoxidase"/>
    <property type="match status" value="1"/>
</dbReference>
<feature type="transmembrane region" description="Helical" evidence="6">
    <location>
        <begin position="43"/>
        <end position="63"/>
    </location>
</feature>
<evidence type="ECO:0000259" key="7">
    <source>
        <dbReference type="SMART" id="SM00014"/>
    </source>
</evidence>
<evidence type="ECO:0000256" key="6">
    <source>
        <dbReference type="SAM" id="Phobius"/>
    </source>
</evidence>
<feature type="domain" description="Phosphatidic acid phosphatase type 2/haloperoxidase" evidence="7">
    <location>
        <begin position="130"/>
        <end position="277"/>
    </location>
</feature>
<dbReference type="InterPro" id="IPR036938">
    <property type="entry name" value="PAP2/HPO_sf"/>
</dbReference>
<keyword evidence="5 6" id="KW-0472">Membrane</keyword>
<feature type="transmembrane region" description="Helical" evidence="6">
    <location>
        <begin position="231"/>
        <end position="252"/>
    </location>
</feature>
<dbReference type="PANTHER" id="PTHR10165:SF103">
    <property type="entry name" value="PHOSPHOLIPID PHOSPHATASE HOMOLOG 1.2 HOMOLOG"/>
    <property type="match status" value="1"/>
</dbReference>
<keyword evidence="4 6" id="KW-1133">Transmembrane helix</keyword>
<dbReference type="SUPFAM" id="SSF48317">
    <property type="entry name" value="Acid phosphatase/Vanadium-dependent haloperoxidase"/>
    <property type="match status" value="1"/>
</dbReference>
<reference evidence="8" key="1">
    <citation type="submission" date="2022-01" db="EMBL/GenBank/DDBJ databases">
        <authorList>
            <person name="King R."/>
        </authorList>
    </citation>
    <scope>NUCLEOTIDE SEQUENCE</scope>
</reference>
<evidence type="ECO:0000313" key="8">
    <source>
        <dbReference type="EMBL" id="CAG9766159.1"/>
    </source>
</evidence>
<dbReference type="AlphaFoldDB" id="A0A9N9MJP6"/>
<dbReference type="OrthoDB" id="8907274at2759"/>
<dbReference type="EMBL" id="OU892279">
    <property type="protein sequence ID" value="CAG9766159.1"/>
    <property type="molecule type" value="Genomic_DNA"/>
</dbReference>
<name>A0A9N9MJP6_9CUCU</name>
<organism evidence="8 9">
    <name type="scientific">Ceutorhynchus assimilis</name>
    <name type="common">cabbage seed weevil</name>
    <dbReference type="NCBI Taxonomy" id="467358"/>
    <lineage>
        <taxon>Eukaryota</taxon>
        <taxon>Metazoa</taxon>
        <taxon>Ecdysozoa</taxon>
        <taxon>Arthropoda</taxon>
        <taxon>Hexapoda</taxon>
        <taxon>Insecta</taxon>
        <taxon>Pterygota</taxon>
        <taxon>Neoptera</taxon>
        <taxon>Endopterygota</taxon>
        <taxon>Coleoptera</taxon>
        <taxon>Polyphaga</taxon>
        <taxon>Cucujiformia</taxon>
        <taxon>Curculionidae</taxon>
        <taxon>Ceutorhynchinae</taxon>
        <taxon>Ceutorhynchus</taxon>
    </lineage>
</organism>
<dbReference type="GO" id="GO:0005886">
    <property type="term" value="C:plasma membrane"/>
    <property type="evidence" value="ECO:0007669"/>
    <property type="project" value="TreeGrafter"/>
</dbReference>
<dbReference type="SMART" id="SM00014">
    <property type="entry name" value="acidPPc"/>
    <property type="match status" value="1"/>
</dbReference>
<dbReference type="InterPro" id="IPR000326">
    <property type="entry name" value="PAP2/HPO"/>
</dbReference>
<evidence type="ECO:0000256" key="3">
    <source>
        <dbReference type="ARBA" id="ARBA00022692"/>
    </source>
</evidence>
<comment type="subcellular location">
    <subcellularLocation>
        <location evidence="1">Membrane</location>
        <topology evidence="1">Multi-pass membrane protein</topology>
    </subcellularLocation>
</comment>
<accession>A0A9N9MJP6</accession>
<dbReference type="InterPro" id="IPR043216">
    <property type="entry name" value="PAP-like"/>
</dbReference>
<gene>
    <name evidence="8" type="ORF">CEUTPL_LOCUS6747</name>
</gene>
<dbReference type="GO" id="GO:0007165">
    <property type="term" value="P:signal transduction"/>
    <property type="evidence" value="ECO:0007669"/>
    <property type="project" value="TreeGrafter"/>
</dbReference>
<evidence type="ECO:0000256" key="2">
    <source>
        <dbReference type="ARBA" id="ARBA00008816"/>
    </source>
</evidence>
<comment type="similarity">
    <text evidence="2">Belongs to the PA-phosphatase related phosphoesterase family.</text>
</comment>